<organism evidence="2 3">
    <name type="scientific">Penicillium alfredii</name>
    <dbReference type="NCBI Taxonomy" id="1506179"/>
    <lineage>
        <taxon>Eukaryota</taxon>
        <taxon>Fungi</taxon>
        <taxon>Dikarya</taxon>
        <taxon>Ascomycota</taxon>
        <taxon>Pezizomycotina</taxon>
        <taxon>Eurotiomycetes</taxon>
        <taxon>Eurotiomycetidae</taxon>
        <taxon>Eurotiales</taxon>
        <taxon>Aspergillaceae</taxon>
        <taxon>Penicillium</taxon>
    </lineage>
</organism>
<dbReference type="Proteomes" id="UP001141434">
    <property type="component" value="Unassembled WGS sequence"/>
</dbReference>
<dbReference type="EMBL" id="JAPMSZ010000009">
    <property type="protein sequence ID" value="KAJ5091998.1"/>
    <property type="molecule type" value="Genomic_DNA"/>
</dbReference>
<keyword evidence="3" id="KW-1185">Reference proteome</keyword>
<proteinExistence type="predicted"/>
<reference evidence="2" key="1">
    <citation type="submission" date="2022-11" db="EMBL/GenBank/DDBJ databases">
        <authorList>
            <person name="Petersen C."/>
        </authorList>
    </citation>
    <scope>NUCLEOTIDE SEQUENCE</scope>
    <source>
        <strain evidence="2">IBT 34128</strain>
    </source>
</reference>
<sequence length="409" mass="45134">MAAPSAPFSVSVPSSPDESTSASSSSTTHSSMSLDLSRRTKIAGTQPDQFQAIKEKLVTEVLKGHTGYLWLSDVAEDTFYQLKGDTSRSTRRLHCLYEFDEHKLRVRMPEKVHDSLAVQLGVLINDKLRSAGLLNIACVPNMSPTITLGTTAAEPDGCWGPINSEGFTVGIEVGNSQSSTELVRDARHWIEHAESSFQICIVVELSNNRNTITLSVWRQNDYASSGSRLRSRHISAINTDTVTITRRYPDPVVRFENPLSPTLASPVLEQSEIRLPIAAFTSYHPPPGVHVNFGDITCVSWDGVYADVEPRDINPYNLRPFANQNAVFGRRFRFASNGSLQPILSPPIPFHTLTLDFVPGLLASKSSASKDTYNPVAFVTCKFTKRLRAMPGKVTWSGADWVVPVFRLL</sequence>
<evidence type="ECO:0000313" key="2">
    <source>
        <dbReference type="EMBL" id="KAJ5091998.1"/>
    </source>
</evidence>
<evidence type="ECO:0000313" key="3">
    <source>
        <dbReference type="Proteomes" id="UP001141434"/>
    </source>
</evidence>
<dbReference type="AlphaFoldDB" id="A0A9W9F1P4"/>
<feature type="compositionally biased region" description="Low complexity" evidence="1">
    <location>
        <begin position="1"/>
        <end position="33"/>
    </location>
</feature>
<feature type="region of interest" description="Disordered" evidence="1">
    <location>
        <begin position="1"/>
        <end position="35"/>
    </location>
</feature>
<name>A0A9W9F1P4_9EURO</name>
<evidence type="ECO:0000256" key="1">
    <source>
        <dbReference type="SAM" id="MobiDB-lite"/>
    </source>
</evidence>
<protein>
    <submittedName>
        <fullName evidence="2">Uncharacterized protein</fullName>
    </submittedName>
</protein>
<dbReference type="OrthoDB" id="76567at2759"/>
<dbReference type="RefSeq" id="XP_056510195.1">
    <property type="nucleotide sequence ID" value="XM_056657395.1"/>
</dbReference>
<comment type="caution">
    <text evidence="2">The sequence shown here is derived from an EMBL/GenBank/DDBJ whole genome shotgun (WGS) entry which is preliminary data.</text>
</comment>
<accession>A0A9W9F1P4</accession>
<reference evidence="2" key="2">
    <citation type="journal article" date="2023" name="IMA Fungus">
        <title>Comparative genomic study of the Penicillium genus elucidates a diverse pangenome and 15 lateral gene transfer events.</title>
        <authorList>
            <person name="Petersen C."/>
            <person name="Sorensen T."/>
            <person name="Nielsen M.R."/>
            <person name="Sondergaard T.E."/>
            <person name="Sorensen J.L."/>
            <person name="Fitzpatrick D.A."/>
            <person name="Frisvad J.C."/>
            <person name="Nielsen K.L."/>
        </authorList>
    </citation>
    <scope>NUCLEOTIDE SEQUENCE</scope>
    <source>
        <strain evidence="2">IBT 34128</strain>
    </source>
</reference>
<gene>
    <name evidence="2" type="ORF">NUU61_006868</name>
</gene>
<dbReference type="GeneID" id="81396564"/>